<dbReference type="OrthoDB" id="407442at2759"/>
<organism evidence="4 5">
    <name type="scientific">Sistotremastrum niveocremeum HHB9708</name>
    <dbReference type="NCBI Taxonomy" id="1314777"/>
    <lineage>
        <taxon>Eukaryota</taxon>
        <taxon>Fungi</taxon>
        <taxon>Dikarya</taxon>
        <taxon>Basidiomycota</taxon>
        <taxon>Agaricomycotina</taxon>
        <taxon>Agaricomycetes</taxon>
        <taxon>Sistotremastrales</taxon>
        <taxon>Sistotremastraceae</taxon>
        <taxon>Sertulicium</taxon>
        <taxon>Sertulicium niveocremeum</taxon>
    </lineage>
</organism>
<dbReference type="Pfam" id="PF00076">
    <property type="entry name" value="RRM_1"/>
    <property type="match status" value="1"/>
</dbReference>
<dbReference type="PANTHER" id="PTHR48037:SF1">
    <property type="entry name" value="RRM DOMAIN-CONTAINING PROTEIN"/>
    <property type="match status" value="1"/>
</dbReference>
<dbReference type="PROSITE" id="PS50102">
    <property type="entry name" value="RRM"/>
    <property type="match status" value="1"/>
</dbReference>
<dbReference type="STRING" id="1314777.A0A165ALQ6"/>
<feature type="domain" description="RRM" evidence="3">
    <location>
        <begin position="9"/>
        <end position="93"/>
    </location>
</feature>
<dbReference type="InterPro" id="IPR000504">
    <property type="entry name" value="RRM_dom"/>
</dbReference>
<evidence type="ECO:0000313" key="4">
    <source>
        <dbReference type="EMBL" id="KZS99228.1"/>
    </source>
</evidence>
<keyword evidence="5" id="KW-1185">Reference proteome</keyword>
<proteinExistence type="predicted"/>
<dbReference type="Proteomes" id="UP000076722">
    <property type="component" value="Unassembled WGS sequence"/>
</dbReference>
<name>A0A165ALQ6_9AGAM</name>
<dbReference type="PANTHER" id="PTHR48037">
    <property type="entry name" value="ATPASE E1"/>
    <property type="match status" value="1"/>
</dbReference>
<dbReference type="InterPro" id="IPR012677">
    <property type="entry name" value="Nucleotide-bd_a/b_plait_sf"/>
</dbReference>
<keyword evidence="1" id="KW-0694">RNA-binding</keyword>
<accession>A0A165ALQ6</accession>
<dbReference type="AlphaFoldDB" id="A0A165ALQ6"/>
<evidence type="ECO:0000256" key="1">
    <source>
        <dbReference type="PROSITE-ProRule" id="PRU00176"/>
    </source>
</evidence>
<feature type="region of interest" description="Disordered" evidence="2">
    <location>
        <begin position="118"/>
        <end position="153"/>
    </location>
</feature>
<dbReference type="GO" id="GO:0003723">
    <property type="term" value="F:RNA binding"/>
    <property type="evidence" value="ECO:0007669"/>
    <property type="project" value="UniProtKB-UniRule"/>
</dbReference>
<evidence type="ECO:0000259" key="3">
    <source>
        <dbReference type="PROSITE" id="PS50102"/>
    </source>
</evidence>
<dbReference type="SMART" id="SM00360">
    <property type="entry name" value="RRM"/>
    <property type="match status" value="1"/>
</dbReference>
<dbReference type="Gene3D" id="3.30.70.330">
    <property type="match status" value="1"/>
</dbReference>
<dbReference type="EMBL" id="KV419394">
    <property type="protein sequence ID" value="KZS99228.1"/>
    <property type="molecule type" value="Genomic_DNA"/>
</dbReference>
<evidence type="ECO:0000313" key="5">
    <source>
        <dbReference type="Proteomes" id="UP000076722"/>
    </source>
</evidence>
<protein>
    <submittedName>
        <fullName evidence="4">RNA-binding domain-containing protein</fullName>
    </submittedName>
</protein>
<evidence type="ECO:0000256" key="2">
    <source>
        <dbReference type="SAM" id="MobiDB-lite"/>
    </source>
</evidence>
<gene>
    <name evidence="4" type="ORF">SISNIDRAFT_480797</name>
</gene>
<feature type="compositionally biased region" description="Acidic residues" evidence="2">
    <location>
        <begin position="142"/>
        <end position="153"/>
    </location>
</feature>
<dbReference type="InterPro" id="IPR035979">
    <property type="entry name" value="RBD_domain_sf"/>
</dbReference>
<dbReference type="SUPFAM" id="SSF54928">
    <property type="entry name" value="RNA-binding domain, RBD"/>
    <property type="match status" value="1"/>
</dbReference>
<reference evidence="4 5" key="1">
    <citation type="journal article" date="2016" name="Mol. Biol. Evol.">
        <title>Comparative Genomics of Early-Diverging Mushroom-Forming Fungi Provides Insights into the Origins of Lignocellulose Decay Capabilities.</title>
        <authorList>
            <person name="Nagy L.G."/>
            <person name="Riley R."/>
            <person name="Tritt A."/>
            <person name="Adam C."/>
            <person name="Daum C."/>
            <person name="Floudas D."/>
            <person name="Sun H."/>
            <person name="Yadav J.S."/>
            <person name="Pangilinan J."/>
            <person name="Larsson K.H."/>
            <person name="Matsuura K."/>
            <person name="Barry K."/>
            <person name="Labutti K."/>
            <person name="Kuo R."/>
            <person name="Ohm R.A."/>
            <person name="Bhattacharya S.S."/>
            <person name="Shirouzu T."/>
            <person name="Yoshinaga Y."/>
            <person name="Martin F.M."/>
            <person name="Grigoriev I.V."/>
            <person name="Hibbett D.S."/>
        </authorList>
    </citation>
    <scope>NUCLEOTIDE SEQUENCE [LARGE SCALE GENOMIC DNA]</scope>
    <source>
        <strain evidence="4 5">HHB9708</strain>
    </source>
</reference>
<sequence>MEEGTRTKKTVFVGNLGEEVNESHLYETFSTFGDIIDVQLPSSATNPNLAAEAKHRGFAFVTFAAVSDAQDAIDNMDMNEFHEKVIRCNLAKPSKQPVQGGGNRAVWESEDWLKTYAKPLHQSGGVRPQAAIQEGEKSANPETEEGEEAMDDS</sequence>